<protein>
    <recommendedName>
        <fullName evidence="1">Molybdopterin molybdenumtransferase</fullName>
        <ecNumber evidence="1">2.10.1.1</ecNumber>
    </recommendedName>
</protein>
<dbReference type="UniPathway" id="UPA00344"/>
<dbReference type="PANTHER" id="PTHR10192">
    <property type="entry name" value="MOLYBDOPTERIN BIOSYNTHESIS PROTEIN"/>
    <property type="match status" value="1"/>
</dbReference>
<dbReference type="InterPro" id="IPR038987">
    <property type="entry name" value="MoeA-like"/>
</dbReference>
<dbReference type="CDD" id="cd03522">
    <property type="entry name" value="MoeA_like"/>
    <property type="match status" value="1"/>
</dbReference>
<dbReference type="Proteomes" id="UP000427906">
    <property type="component" value="Chromosome"/>
</dbReference>
<dbReference type="Pfam" id="PF00994">
    <property type="entry name" value="MoCF_biosynth"/>
    <property type="match status" value="1"/>
</dbReference>
<dbReference type="InterPro" id="IPR036425">
    <property type="entry name" value="MoaB/Mog-like_dom_sf"/>
</dbReference>
<comment type="function">
    <text evidence="1">Catalyzes the insertion of molybdate into adenylated molybdopterin with the concomitant release of AMP.</text>
</comment>
<comment type="pathway">
    <text evidence="1">Cofactor biosynthesis; molybdopterin biosynthesis.</text>
</comment>
<keyword evidence="1" id="KW-0479">Metal-binding</keyword>
<dbReference type="EC" id="2.10.1.1" evidence="1"/>
<feature type="domain" description="MoaB/Mog" evidence="2">
    <location>
        <begin position="188"/>
        <end position="320"/>
    </location>
</feature>
<dbReference type="GO" id="GO:0046872">
    <property type="term" value="F:metal ion binding"/>
    <property type="evidence" value="ECO:0007669"/>
    <property type="project" value="UniProtKB-UniRule"/>
</dbReference>
<dbReference type="KEGG" id="dalk:DSCA_28050"/>
<keyword evidence="1" id="KW-0460">Magnesium</keyword>
<organism evidence="3 4">
    <name type="scientific">Desulfosarcina alkanivorans</name>
    <dbReference type="NCBI Taxonomy" id="571177"/>
    <lineage>
        <taxon>Bacteria</taxon>
        <taxon>Pseudomonadati</taxon>
        <taxon>Thermodesulfobacteriota</taxon>
        <taxon>Desulfobacteria</taxon>
        <taxon>Desulfobacterales</taxon>
        <taxon>Desulfosarcinaceae</taxon>
        <taxon>Desulfosarcina</taxon>
    </lineage>
</organism>
<accession>A0A5K7YKG1</accession>
<keyword evidence="1" id="KW-0808">Transferase</keyword>
<comment type="cofactor">
    <cofactor evidence="1">
        <name>Mg(2+)</name>
        <dbReference type="ChEBI" id="CHEBI:18420"/>
    </cofactor>
</comment>
<comment type="catalytic activity">
    <reaction evidence="1">
        <text>adenylyl-molybdopterin + molybdate = Mo-molybdopterin + AMP + H(+)</text>
        <dbReference type="Rhea" id="RHEA:35047"/>
        <dbReference type="ChEBI" id="CHEBI:15378"/>
        <dbReference type="ChEBI" id="CHEBI:36264"/>
        <dbReference type="ChEBI" id="CHEBI:62727"/>
        <dbReference type="ChEBI" id="CHEBI:71302"/>
        <dbReference type="ChEBI" id="CHEBI:456215"/>
    </reaction>
</comment>
<keyword evidence="4" id="KW-1185">Reference proteome</keyword>
<dbReference type="AlphaFoldDB" id="A0A5K7YKG1"/>
<reference evidence="3 4" key="1">
    <citation type="submission" date="2019-11" db="EMBL/GenBank/DDBJ databases">
        <title>Comparative genomics of hydrocarbon-degrading Desulfosarcina strains.</title>
        <authorList>
            <person name="Watanabe M."/>
            <person name="Kojima H."/>
            <person name="Fukui M."/>
        </authorList>
    </citation>
    <scope>NUCLEOTIDE SEQUENCE [LARGE SCALE GENOMIC DNA]</scope>
    <source>
        <strain evidence="3 4">PL12</strain>
    </source>
</reference>
<keyword evidence="1" id="KW-0501">Molybdenum cofactor biosynthesis</keyword>
<keyword evidence="1" id="KW-0500">Molybdenum</keyword>
<dbReference type="EMBL" id="AP021874">
    <property type="protein sequence ID" value="BBO68875.1"/>
    <property type="molecule type" value="Genomic_DNA"/>
</dbReference>
<name>A0A5K7YKG1_9BACT</name>
<dbReference type="Gene3D" id="3.40.980.10">
    <property type="entry name" value="MoaB/Mog-like domain"/>
    <property type="match status" value="1"/>
</dbReference>
<evidence type="ECO:0000313" key="3">
    <source>
        <dbReference type="EMBL" id="BBO68875.1"/>
    </source>
</evidence>
<dbReference type="SMART" id="SM00852">
    <property type="entry name" value="MoCF_biosynth"/>
    <property type="match status" value="1"/>
</dbReference>
<gene>
    <name evidence="3" type="ORF">DSCA_28050</name>
</gene>
<comment type="similarity">
    <text evidence="1">Belongs to the MoeA family.</text>
</comment>
<dbReference type="GO" id="GO:0061599">
    <property type="term" value="F:molybdopterin molybdotransferase activity"/>
    <property type="evidence" value="ECO:0007669"/>
    <property type="project" value="UniProtKB-UniRule"/>
</dbReference>
<dbReference type="SUPFAM" id="SSF53218">
    <property type="entry name" value="Molybdenum cofactor biosynthesis proteins"/>
    <property type="match status" value="1"/>
</dbReference>
<dbReference type="InterPro" id="IPR001453">
    <property type="entry name" value="MoaB/Mog_dom"/>
</dbReference>
<proteinExistence type="inferred from homology"/>
<sequence length="356" mass="38846">MCQSRHARRINGGMTKITVEEAVGTRLAHDITEIRPGEFKGPSFRRGHKVQEQDVCRLMRLGKRHLYVLDLGADQVHEDDAVVELATALAGPGITFGRKPSEGKLQLTAAYTGLLKINTDALVAFNMIADVMCAAMHSNVPVSRGQIVAGTRAIPLVIDRSVLDRAVALAREQAPVFSVKYYPLKKIRLLITGNEVYDGLIEDRFESIVNQKLTAFGASLLETVFLPDDARRIADTVKRFAASDTDMIITTGGMSVDPDDVTRHGIRQAGVDTLYYGSAVLPGAMFQLAYRGEMPIVGIPACALYHQTTIFDLVLPRLLAGERLDDRDLARFAVGGLCLDCPVCRYPACPMGKTGC</sequence>
<evidence type="ECO:0000313" key="4">
    <source>
        <dbReference type="Proteomes" id="UP000427906"/>
    </source>
</evidence>
<evidence type="ECO:0000259" key="2">
    <source>
        <dbReference type="SMART" id="SM00852"/>
    </source>
</evidence>
<dbReference type="PANTHER" id="PTHR10192:SF28">
    <property type="entry name" value="MOLYBDOPTERIN MOLYBDENUMTRANSFERASE"/>
    <property type="match status" value="1"/>
</dbReference>
<dbReference type="GO" id="GO:0005829">
    <property type="term" value="C:cytosol"/>
    <property type="evidence" value="ECO:0007669"/>
    <property type="project" value="TreeGrafter"/>
</dbReference>
<dbReference type="RefSeq" id="WP_231716484.1">
    <property type="nucleotide sequence ID" value="NZ_AP021874.1"/>
</dbReference>
<dbReference type="GO" id="GO:0006777">
    <property type="term" value="P:Mo-molybdopterin cofactor biosynthetic process"/>
    <property type="evidence" value="ECO:0007669"/>
    <property type="project" value="UniProtKB-UniRule"/>
</dbReference>
<evidence type="ECO:0000256" key="1">
    <source>
        <dbReference type="RuleBase" id="RU365090"/>
    </source>
</evidence>